<proteinExistence type="predicted"/>
<accession>A0A3R7PI28</accession>
<keyword evidence="3" id="KW-1185">Reference proteome</keyword>
<evidence type="ECO:0000256" key="1">
    <source>
        <dbReference type="SAM" id="MobiDB-lite"/>
    </source>
</evidence>
<evidence type="ECO:0000313" key="2">
    <source>
        <dbReference type="EMBL" id="ROT72614.1"/>
    </source>
</evidence>
<sequence length="230" mass="25030">MISPLQAEKSWESWGNHMLLPGVRNHRLLLTHPPQFGSVVAMSPSVPAALLLLSVLGYAHGVPMENLQTIAANALRQEFHKAFQTQQVTPVLKKVAQQLELEEALRGAGGGGRGRQSVVAAVLRDLQRGRRRDHPGGGGRHPARGHRGHDGRTLRRPRHRESQLLRTLHRGGPASALLDPVQPPPDRQGRLRDDVRRLRLRHGQPGADLGGDTAGRAQTAGDRACVAGAW</sequence>
<organism evidence="2 3">
    <name type="scientific">Penaeus vannamei</name>
    <name type="common">Whiteleg shrimp</name>
    <name type="synonym">Litopenaeus vannamei</name>
    <dbReference type="NCBI Taxonomy" id="6689"/>
    <lineage>
        <taxon>Eukaryota</taxon>
        <taxon>Metazoa</taxon>
        <taxon>Ecdysozoa</taxon>
        <taxon>Arthropoda</taxon>
        <taxon>Crustacea</taxon>
        <taxon>Multicrustacea</taxon>
        <taxon>Malacostraca</taxon>
        <taxon>Eumalacostraca</taxon>
        <taxon>Eucarida</taxon>
        <taxon>Decapoda</taxon>
        <taxon>Dendrobranchiata</taxon>
        <taxon>Penaeoidea</taxon>
        <taxon>Penaeidae</taxon>
        <taxon>Penaeus</taxon>
    </lineage>
</organism>
<reference evidence="2 3" key="1">
    <citation type="submission" date="2018-04" db="EMBL/GenBank/DDBJ databases">
        <authorList>
            <person name="Zhang X."/>
            <person name="Yuan J."/>
            <person name="Li F."/>
            <person name="Xiang J."/>
        </authorList>
    </citation>
    <scope>NUCLEOTIDE SEQUENCE [LARGE SCALE GENOMIC DNA]</scope>
    <source>
        <tissue evidence="2">Muscle</tissue>
    </source>
</reference>
<comment type="caution">
    <text evidence="2">The sequence shown here is derived from an EMBL/GenBank/DDBJ whole genome shotgun (WGS) entry which is preliminary data.</text>
</comment>
<name>A0A3R7PI28_PENVA</name>
<gene>
    <name evidence="2" type="ORF">C7M84_008975</name>
</gene>
<dbReference type="EMBL" id="QCYY01002126">
    <property type="protein sequence ID" value="ROT72614.1"/>
    <property type="molecule type" value="Genomic_DNA"/>
</dbReference>
<evidence type="ECO:0000313" key="3">
    <source>
        <dbReference type="Proteomes" id="UP000283509"/>
    </source>
</evidence>
<protein>
    <submittedName>
        <fullName evidence="2">Uncharacterized protein</fullName>
    </submittedName>
</protein>
<dbReference type="AlphaFoldDB" id="A0A3R7PI28"/>
<feature type="region of interest" description="Disordered" evidence="1">
    <location>
        <begin position="126"/>
        <end position="192"/>
    </location>
</feature>
<reference evidence="2 3" key="2">
    <citation type="submission" date="2019-01" db="EMBL/GenBank/DDBJ databases">
        <title>The decoding of complex shrimp genome reveals the adaptation for benthos swimmer, frequently molting mechanism and breeding impact on genome.</title>
        <authorList>
            <person name="Sun Y."/>
            <person name="Gao Y."/>
            <person name="Yu Y."/>
        </authorList>
    </citation>
    <scope>NUCLEOTIDE SEQUENCE [LARGE SCALE GENOMIC DNA]</scope>
    <source>
        <tissue evidence="2">Muscle</tissue>
    </source>
</reference>
<dbReference type="Proteomes" id="UP000283509">
    <property type="component" value="Unassembled WGS sequence"/>
</dbReference>